<dbReference type="PANTHER" id="PTHR46082:SF6">
    <property type="entry name" value="AAA+ ATPASE DOMAIN-CONTAINING PROTEIN-RELATED"/>
    <property type="match status" value="1"/>
</dbReference>
<reference evidence="2 3" key="1">
    <citation type="journal article" date="2021" name="BMC Genomics">
        <title>Telomere-to-telomere genome assembly of asparaginase-producing Trichoderma simmonsii.</title>
        <authorList>
            <person name="Chung D."/>
            <person name="Kwon Y.M."/>
            <person name="Yang Y."/>
        </authorList>
    </citation>
    <scope>NUCLEOTIDE SEQUENCE [LARGE SCALE GENOMIC DNA]</scope>
    <source>
        <strain evidence="2 3">GH-Sj1</strain>
    </source>
</reference>
<gene>
    <name evidence="2" type="ORF">H0G86_012916</name>
</gene>
<evidence type="ECO:0000313" key="2">
    <source>
        <dbReference type="EMBL" id="QYT06051.1"/>
    </source>
</evidence>
<organism evidence="2 3">
    <name type="scientific">Trichoderma simmonsii</name>
    <dbReference type="NCBI Taxonomy" id="1491479"/>
    <lineage>
        <taxon>Eukaryota</taxon>
        <taxon>Fungi</taxon>
        <taxon>Dikarya</taxon>
        <taxon>Ascomycota</taxon>
        <taxon>Pezizomycotina</taxon>
        <taxon>Sordariomycetes</taxon>
        <taxon>Hypocreomycetidae</taxon>
        <taxon>Hypocreales</taxon>
        <taxon>Hypocreaceae</taxon>
        <taxon>Trichoderma</taxon>
    </lineage>
</organism>
<dbReference type="AlphaFoldDB" id="A0A8G0PKS1"/>
<dbReference type="GO" id="GO:0043531">
    <property type="term" value="F:ADP binding"/>
    <property type="evidence" value="ECO:0007669"/>
    <property type="project" value="InterPro"/>
</dbReference>
<dbReference type="Gene3D" id="3.40.50.1820">
    <property type="entry name" value="alpha/beta hydrolase"/>
    <property type="match status" value="1"/>
</dbReference>
<name>A0A8G0PKS1_9HYPO</name>
<feature type="region of interest" description="Disordered" evidence="1">
    <location>
        <begin position="759"/>
        <end position="787"/>
    </location>
</feature>
<dbReference type="PANTHER" id="PTHR46082">
    <property type="entry name" value="ATP/GTP-BINDING PROTEIN-RELATED"/>
    <property type="match status" value="1"/>
</dbReference>
<evidence type="ECO:0000256" key="1">
    <source>
        <dbReference type="SAM" id="MobiDB-lite"/>
    </source>
</evidence>
<dbReference type="InterPro" id="IPR053137">
    <property type="entry name" value="NLR-like"/>
</dbReference>
<keyword evidence="3" id="KW-1185">Reference proteome</keyword>
<dbReference type="InterPro" id="IPR027417">
    <property type="entry name" value="P-loop_NTPase"/>
</dbReference>
<proteinExistence type="predicted"/>
<feature type="compositionally biased region" description="Low complexity" evidence="1">
    <location>
        <begin position="759"/>
        <end position="786"/>
    </location>
</feature>
<dbReference type="Gene3D" id="3.40.50.300">
    <property type="entry name" value="P-loop containing nucleotide triphosphate hydrolases"/>
    <property type="match status" value="1"/>
</dbReference>
<evidence type="ECO:0000313" key="3">
    <source>
        <dbReference type="Proteomes" id="UP000826661"/>
    </source>
</evidence>
<dbReference type="SUPFAM" id="SSF53474">
    <property type="entry name" value="alpha/beta-Hydrolases"/>
    <property type="match status" value="1"/>
</dbReference>
<protein>
    <submittedName>
        <fullName evidence="2">TPR_REGION domain-containing protein</fullName>
    </submittedName>
</protein>
<dbReference type="InterPro" id="IPR029058">
    <property type="entry name" value="AB_hydrolase_fold"/>
</dbReference>
<dbReference type="Proteomes" id="UP000826661">
    <property type="component" value="Chromosome VII"/>
</dbReference>
<sequence length="1256" mass="139611">MNFRAGINLDGTVCWLATITISPYRESPSIFIVHQPHFLRSCQAVISPFQLLSATPKLDTSIISSLQFLCFAFAHSNPSVVRCPVKRSAIPQHSRRPIFDQMDSRESSFKGLFHRVRGAFTRQGSSEGSGLQVVQDPEDAEIDIVAVHGLGGQGFKAWISLEGGKSKSWLEDLLAKDIPNARIMTYGYISDGANYRYLVRNVLYGRALDLVKELGSQRCRDGTNERPLFFIAHSLGGWIVKRALIISSEAIDAELKDIELSTCGVAFLGTLSPGRPLSPTPLAHVIRRTTSGFDDHPSSTRGQSMQAHDIEWLESQMEAFKAITATLPQLSFHETKRSEHGFVVEQRHSMSGSDGVQIGLSATHSGLVQFEGRDANYKAFVEKFREMIHKAKDSGLLETKRKAFDHATDQHLEYLSEGFDIPYRLPGDPGVIIHRNSLLELVEASFKPSPDRQALNISIAGLWGDAGVGKTTLARDYAEVNKNELSFVFWIWAESRETVVASYLEFANNVVQYYSKNTDRTRVENELGLTGVEEMLKVKSIQQLDPLRVKAVVGAVKDWLMRPENDRWLLIFDNVESSFDISDFIPLTLTGKIIQTSRDSSNCIWGKKLRIGPMMDEEAVQLLRSAAGVETLGADSEGEAAYRLVRQLKCHPQSIAIAASTISKKGLEISQYQKELDSNMPLRILGSTLGQSSVTRTVLRVSAMLSYTVIPVALFSRPKEPKHTPTRFTDAFAEIRAFQDASRLDDVLQYLFDQNFIQTASPDSPSPSATSSPSSPSASQDTNSSTTSFETFILDPAAREYVRATLRDGEQKENAWLACNICVDGIREKETASSSLPEIHDFGRIMAPHAKTCYDDWSGILEHDEDDVAWQVLGNVCMTQGAIEQAIGCFELSLRQKSNMDAKERIQTSLSLASLLQQAGQHEKSAEVLTNIDLASIDKALGFRVALAKVSAAAALGDFDYVEDQYGIIEHRQEAELGPTDAATVSTVQKLASTLEQLGKMEEAQALYRRVYISYQSMFGQSHPITVEALDELAHVSKESNAIDEAEALYKKSLEIKTRTLGAEHPSTAHAMQKLAVIDDMRCRYEDAKTKYQKALDIMAASLGRAHPLYTATMENLALSSRWRAHALGEEDETGSIISSGTDTPPRALRSRARRRLTLQSMNTITQAGHSNRSKEEAVLRDASRRRAFAEAEKLYLDVLAIKKSATELYREGEAFETGSKLREMYESETFFDDCRDEKVLALMGLLREMRRRGTL</sequence>
<dbReference type="SMART" id="SM00028">
    <property type="entry name" value="TPR"/>
    <property type="match status" value="4"/>
</dbReference>
<dbReference type="Gene3D" id="1.25.40.10">
    <property type="entry name" value="Tetratricopeptide repeat domain"/>
    <property type="match status" value="1"/>
</dbReference>
<dbReference type="SUPFAM" id="SSF48452">
    <property type="entry name" value="TPR-like"/>
    <property type="match status" value="1"/>
</dbReference>
<dbReference type="InterPro" id="IPR011990">
    <property type="entry name" value="TPR-like_helical_dom_sf"/>
</dbReference>
<dbReference type="Pfam" id="PF13424">
    <property type="entry name" value="TPR_12"/>
    <property type="match status" value="1"/>
</dbReference>
<dbReference type="EMBL" id="CP075870">
    <property type="protein sequence ID" value="QYT06051.1"/>
    <property type="molecule type" value="Genomic_DNA"/>
</dbReference>
<dbReference type="SUPFAM" id="SSF52540">
    <property type="entry name" value="P-loop containing nucleoside triphosphate hydrolases"/>
    <property type="match status" value="1"/>
</dbReference>
<dbReference type="Pfam" id="PF13374">
    <property type="entry name" value="TPR_10"/>
    <property type="match status" value="1"/>
</dbReference>
<dbReference type="InterPro" id="IPR019734">
    <property type="entry name" value="TPR_rpt"/>
</dbReference>
<accession>A0A8G0PKS1</accession>